<dbReference type="Proteomes" id="UP000828390">
    <property type="component" value="Unassembled WGS sequence"/>
</dbReference>
<protein>
    <submittedName>
        <fullName evidence="1">Uncharacterized protein</fullName>
    </submittedName>
</protein>
<gene>
    <name evidence="1" type="ORF">DPMN_030903</name>
</gene>
<keyword evidence="2" id="KW-1185">Reference proteome</keyword>
<reference evidence="1" key="1">
    <citation type="journal article" date="2019" name="bioRxiv">
        <title>The Genome of the Zebra Mussel, Dreissena polymorpha: A Resource for Invasive Species Research.</title>
        <authorList>
            <person name="McCartney M.A."/>
            <person name="Auch B."/>
            <person name="Kono T."/>
            <person name="Mallez S."/>
            <person name="Zhang Y."/>
            <person name="Obille A."/>
            <person name="Becker A."/>
            <person name="Abrahante J.E."/>
            <person name="Garbe J."/>
            <person name="Badalamenti J.P."/>
            <person name="Herman A."/>
            <person name="Mangelson H."/>
            <person name="Liachko I."/>
            <person name="Sullivan S."/>
            <person name="Sone E.D."/>
            <person name="Koren S."/>
            <person name="Silverstein K.A.T."/>
            <person name="Beckman K.B."/>
            <person name="Gohl D.M."/>
        </authorList>
    </citation>
    <scope>NUCLEOTIDE SEQUENCE</scope>
    <source>
        <strain evidence="1">Duluth1</strain>
        <tissue evidence="1">Whole animal</tissue>
    </source>
</reference>
<proteinExistence type="predicted"/>
<accession>A0A9D4RII6</accession>
<organism evidence="1 2">
    <name type="scientific">Dreissena polymorpha</name>
    <name type="common">Zebra mussel</name>
    <name type="synonym">Mytilus polymorpha</name>
    <dbReference type="NCBI Taxonomy" id="45954"/>
    <lineage>
        <taxon>Eukaryota</taxon>
        <taxon>Metazoa</taxon>
        <taxon>Spiralia</taxon>
        <taxon>Lophotrochozoa</taxon>
        <taxon>Mollusca</taxon>
        <taxon>Bivalvia</taxon>
        <taxon>Autobranchia</taxon>
        <taxon>Heteroconchia</taxon>
        <taxon>Euheterodonta</taxon>
        <taxon>Imparidentia</taxon>
        <taxon>Neoheterodontei</taxon>
        <taxon>Myida</taxon>
        <taxon>Dreissenoidea</taxon>
        <taxon>Dreissenidae</taxon>
        <taxon>Dreissena</taxon>
    </lineage>
</organism>
<dbReference type="AlphaFoldDB" id="A0A9D4RII6"/>
<name>A0A9D4RII6_DREPO</name>
<reference evidence="1" key="2">
    <citation type="submission" date="2020-11" db="EMBL/GenBank/DDBJ databases">
        <authorList>
            <person name="McCartney M.A."/>
            <person name="Auch B."/>
            <person name="Kono T."/>
            <person name="Mallez S."/>
            <person name="Becker A."/>
            <person name="Gohl D.M."/>
            <person name="Silverstein K.A.T."/>
            <person name="Koren S."/>
            <person name="Bechman K.B."/>
            <person name="Herman A."/>
            <person name="Abrahante J.E."/>
            <person name="Garbe J."/>
        </authorList>
    </citation>
    <scope>NUCLEOTIDE SEQUENCE</scope>
    <source>
        <strain evidence="1">Duluth1</strain>
        <tissue evidence="1">Whole animal</tissue>
    </source>
</reference>
<sequence>MLIGLFIGSQKFVAGMEHGREATCKRCMEEVTGRPGNPVVTIVDVWVSVVPSPEEILNPQNIVWEIKNNNCQTNCKLKDKMFKLFQQFLFLYQIISYLNECEVI</sequence>
<dbReference type="EMBL" id="JAIWYP010000002">
    <property type="protein sequence ID" value="KAH3867767.1"/>
    <property type="molecule type" value="Genomic_DNA"/>
</dbReference>
<evidence type="ECO:0000313" key="2">
    <source>
        <dbReference type="Proteomes" id="UP000828390"/>
    </source>
</evidence>
<comment type="caution">
    <text evidence="1">The sequence shown here is derived from an EMBL/GenBank/DDBJ whole genome shotgun (WGS) entry which is preliminary data.</text>
</comment>
<evidence type="ECO:0000313" key="1">
    <source>
        <dbReference type="EMBL" id="KAH3867767.1"/>
    </source>
</evidence>